<proteinExistence type="predicted"/>
<evidence type="ECO:0000259" key="2">
    <source>
        <dbReference type="PROSITE" id="PS50943"/>
    </source>
</evidence>
<protein>
    <submittedName>
        <fullName evidence="3">Multiprotein-bridging factor 1 family protein</fullName>
    </submittedName>
</protein>
<dbReference type="InterPro" id="IPR010982">
    <property type="entry name" value="Lambda_DNA-bd_dom_sf"/>
</dbReference>
<name>A0ABW2KD86_9ACTN</name>
<comment type="caution">
    <text evidence="3">The sequence shown here is derived from an EMBL/GenBank/DDBJ whole genome shotgun (WGS) entry which is preliminary data.</text>
</comment>
<dbReference type="EMBL" id="JBHTBH010000002">
    <property type="protein sequence ID" value="MFC7327220.1"/>
    <property type="molecule type" value="Genomic_DNA"/>
</dbReference>
<dbReference type="Proteomes" id="UP001596540">
    <property type="component" value="Unassembled WGS sequence"/>
</dbReference>
<dbReference type="RefSeq" id="WP_379869419.1">
    <property type="nucleotide sequence ID" value="NZ_JBHTBH010000002.1"/>
</dbReference>
<gene>
    <name evidence="3" type="ORF">ACFQRF_05645</name>
</gene>
<dbReference type="Gene3D" id="1.10.260.40">
    <property type="entry name" value="lambda repressor-like DNA-binding domains"/>
    <property type="match status" value="1"/>
</dbReference>
<organism evidence="3 4">
    <name type="scientific">Marinactinospora rubrisoli</name>
    <dbReference type="NCBI Taxonomy" id="2715399"/>
    <lineage>
        <taxon>Bacteria</taxon>
        <taxon>Bacillati</taxon>
        <taxon>Actinomycetota</taxon>
        <taxon>Actinomycetes</taxon>
        <taxon>Streptosporangiales</taxon>
        <taxon>Nocardiopsidaceae</taxon>
        <taxon>Marinactinospora</taxon>
    </lineage>
</organism>
<dbReference type="InterPro" id="IPR011990">
    <property type="entry name" value="TPR-like_helical_dom_sf"/>
</dbReference>
<sequence>MPQRDGALSPEFWTRPAMAAALATCDMAAIVEAVRSARGWSQAGLARNLGYSQSWVSRVVNGQQSLTLDQVREIARRLDIPVHRLRFAGGFPAREPHAPARPAAVPATGGGKGDPTRRREFGKVLAVASLPLPMAPVSSDVDENTAPTLRAITGGQRRLDASSPARDLISSAVAHLELSGRTLGRARRTPFAADIAAAASEAAGFAAWLHADMGDVGSARSHYRAAVERARQAGHELLGVYMLGSLAAFEIDADEPELGLALAGEAARRLGDDAHPTARAWLACVRATGHAAIGDGPAAHRELGSADRAVAHTANREPPWPWVFPFDETKLAGYRALVAVRLRRPGDALAAFGEAARVPAGAKQRAVLLVDLADAHADAGDVDEACRLASEALRIGAAFQSDRVISRVRRFRRRYRGPRARCVSTLDEQINSVLAGPLRL</sequence>
<dbReference type="Pfam" id="PF13560">
    <property type="entry name" value="HTH_31"/>
    <property type="match status" value="1"/>
</dbReference>
<feature type="domain" description="HTH cro/C1-type" evidence="2">
    <location>
        <begin position="31"/>
        <end position="85"/>
    </location>
</feature>
<keyword evidence="4" id="KW-1185">Reference proteome</keyword>
<dbReference type="SMART" id="SM00530">
    <property type="entry name" value="HTH_XRE"/>
    <property type="match status" value="1"/>
</dbReference>
<dbReference type="Gene3D" id="1.25.40.10">
    <property type="entry name" value="Tetratricopeptide repeat domain"/>
    <property type="match status" value="1"/>
</dbReference>
<evidence type="ECO:0000313" key="4">
    <source>
        <dbReference type="Proteomes" id="UP001596540"/>
    </source>
</evidence>
<reference evidence="4" key="1">
    <citation type="journal article" date="2019" name="Int. J. Syst. Evol. Microbiol.">
        <title>The Global Catalogue of Microorganisms (GCM) 10K type strain sequencing project: providing services to taxonomists for standard genome sequencing and annotation.</title>
        <authorList>
            <consortium name="The Broad Institute Genomics Platform"/>
            <consortium name="The Broad Institute Genome Sequencing Center for Infectious Disease"/>
            <person name="Wu L."/>
            <person name="Ma J."/>
        </authorList>
    </citation>
    <scope>NUCLEOTIDE SEQUENCE [LARGE SCALE GENOMIC DNA]</scope>
    <source>
        <strain evidence="4">CGMCC 4.7382</strain>
    </source>
</reference>
<evidence type="ECO:0000256" key="1">
    <source>
        <dbReference type="SAM" id="MobiDB-lite"/>
    </source>
</evidence>
<evidence type="ECO:0000313" key="3">
    <source>
        <dbReference type="EMBL" id="MFC7327220.1"/>
    </source>
</evidence>
<accession>A0ABW2KD86</accession>
<dbReference type="InterPro" id="IPR001387">
    <property type="entry name" value="Cro/C1-type_HTH"/>
</dbReference>
<dbReference type="CDD" id="cd00093">
    <property type="entry name" value="HTH_XRE"/>
    <property type="match status" value="1"/>
</dbReference>
<dbReference type="SUPFAM" id="SSF47413">
    <property type="entry name" value="lambda repressor-like DNA-binding domains"/>
    <property type="match status" value="1"/>
</dbReference>
<feature type="region of interest" description="Disordered" evidence="1">
    <location>
        <begin position="91"/>
        <end position="116"/>
    </location>
</feature>
<dbReference type="PROSITE" id="PS50943">
    <property type="entry name" value="HTH_CROC1"/>
    <property type="match status" value="1"/>
</dbReference>
<dbReference type="SUPFAM" id="SSF48452">
    <property type="entry name" value="TPR-like"/>
    <property type="match status" value="1"/>
</dbReference>